<evidence type="ECO:0000313" key="2">
    <source>
        <dbReference type="Proteomes" id="UP000318478"/>
    </source>
</evidence>
<dbReference type="AlphaFoldDB" id="A0A5C5YSU7"/>
<accession>A0A5C5YSU7</accession>
<proteinExistence type="predicted"/>
<organism evidence="1 2">
    <name type="scientific">Posidoniimonas polymericola</name>
    <dbReference type="NCBI Taxonomy" id="2528002"/>
    <lineage>
        <taxon>Bacteria</taxon>
        <taxon>Pseudomonadati</taxon>
        <taxon>Planctomycetota</taxon>
        <taxon>Planctomycetia</taxon>
        <taxon>Pirellulales</taxon>
        <taxon>Lacipirellulaceae</taxon>
        <taxon>Posidoniimonas</taxon>
    </lineage>
</organism>
<gene>
    <name evidence="1" type="ORF">Pla123a_15130</name>
</gene>
<sequence>MAFMLEHAYNDYLSLDEVVSRLEQVFGFVNAETRGAAVGADANGNQRCYLTIADSQDHGLAYLLSQFEPDQPLFFGFVSGEHEDAAAPLVERVAKALDYELEEL</sequence>
<dbReference type="Proteomes" id="UP000318478">
    <property type="component" value="Unassembled WGS sequence"/>
</dbReference>
<name>A0A5C5YSU7_9BACT</name>
<comment type="caution">
    <text evidence="1">The sequence shown here is derived from an EMBL/GenBank/DDBJ whole genome shotgun (WGS) entry which is preliminary data.</text>
</comment>
<reference evidence="1 2" key="1">
    <citation type="submission" date="2019-02" db="EMBL/GenBank/DDBJ databases">
        <title>Deep-cultivation of Planctomycetes and their phenomic and genomic characterization uncovers novel biology.</title>
        <authorList>
            <person name="Wiegand S."/>
            <person name="Jogler M."/>
            <person name="Boedeker C."/>
            <person name="Pinto D."/>
            <person name="Vollmers J."/>
            <person name="Rivas-Marin E."/>
            <person name="Kohn T."/>
            <person name="Peeters S.H."/>
            <person name="Heuer A."/>
            <person name="Rast P."/>
            <person name="Oberbeckmann S."/>
            <person name="Bunk B."/>
            <person name="Jeske O."/>
            <person name="Meyerdierks A."/>
            <person name="Storesund J.E."/>
            <person name="Kallscheuer N."/>
            <person name="Luecker S."/>
            <person name="Lage O.M."/>
            <person name="Pohl T."/>
            <person name="Merkel B.J."/>
            <person name="Hornburger P."/>
            <person name="Mueller R.-W."/>
            <person name="Bruemmer F."/>
            <person name="Labrenz M."/>
            <person name="Spormann A.M."/>
            <person name="Op Den Camp H."/>
            <person name="Overmann J."/>
            <person name="Amann R."/>
            <person name="Jetten M.S.M."/>
            <person name="Mascher T."/>
            <person name="Medema M.H."/>
            <person name="Devos D.P."/>
            <person name="Kaster A.-K."/>
            <person name="Ovreas L."/>
            <person name="Rohde M."/>
            <person name="Galperin M.Y."/>
            <person name="Jogler C."/>
        </authorList>
    </citation>
    <scope>NUCLEOTIDE SEQUENCE [LARGE SCALE GENOMIC DNA]</scope>
    <source>
        <strain evidence="1 2">Pla123a</strain>
    </source>
</reference>
<protein>
    <submittedName>
        <fullName evidence="1">Uncharacterized protein</fullName>
    </submittedName>
</protein>
<dbReference type="EMBL" id="SJPO01000003">
    <property type="protein sequence ID" value="TWT77717.1"/>
    <property type="molecule type" value="Genomic_DNA"/>
</dbReference>
<keyword evidence="2" id="KW-1185">Reference proteome</keyword>
<evidence type="ECO:0000313" key="1">
    <source>
        <dbReference type="EMBL" id="TWT77717.1"/>
    </source>
</evidence>